<dbReference type="InterPro" id="IPR014737">
    <property type="entry name" value="Transposase_Tn5-like_C"/>
</dbReference>
<proteinExistence type="predicted"/>
<dbReference type="AlphaFoldDB" id="A0A5T8BEQ3"/>
<comment type="caution">
    <text evidence="1">The sequence shown here is derived from an EMBL/GenBank/DDBJ whole genome shotgun (WGS) entry which is preliminary data.</text>
</comment>
<evidence type="ECO:0008006" key="2">
    <source>
        <dbReference type="Google" id="ProtNLM"/>
    </source>
</evidence>
<reference evidence="1" key="1">
    <citation type="submission" date="2018-07" db="EMBL/GenBank/DDBJ databases">
        <authorList>
            <consortium name="PulseNet: The National Subtyping Network for Foodborne Disease Surveillance"/>
            <person name="Tarr C.L."/>
            <person name="Trees E."/>
            <person name="Katz L.S."/>
            <person name="Carleton-Romer H.A."/>
            <person name="Stroika S."/>
            <person name="Kucerova Z."/>
            <person name="Roache K.F."/>
            <person name="Sabol A.L."/>
            <person name="Besser J."/>
            <person name="Gerner-Smidt P."/>
        </authorList>
    </citation>
    <scope>NUCLEOTIDE SEQUENCE</scope>
    <source>
        <strain evidence="1">PNUSAS044948</strain>
    </source>
</reference>
<evidence type="ECO:0000313" key="1">
    <source>
        <dbReference type="EMBL" id="EBN4402380.1"/>
    </source>
</evidence>
<accession>A0A5T8BEQ3</accession>
<name>A0A5T8BEQ3_SALER</name>
<dbReference type="EMBL" id="AAGFSO010000016">
    <property type="protein sequence ID" value="EBN4402380.1"/>
    <property type="molecule type" value="Genomic_DNA"/>
</dbReference>
<gene>
    <name evidence="1" type="ORF">DSA09_20330</name>
</gene>
<dbReference type="Gene3D" id="1.10.740.10">
    <property type="entry name" value="Transferase Inhibitor Protein From Tn5, Chain"/>
    <property type="match status" value="1"/>
</dbReference>
<organism evidence="1">
    <name type="scientific">Salmonella enterica</name>
    <name type="common">Salmonella choleraesuis</name>
    <dbReference type="NCBI Taxonomy" id="28901"/>
    <lineage>
        <taxon>Bacteria</taxon>
        <taxon>Pseudomonadati</taxon>
        <taxon>Pseudomonadota</taxon>
        <taxon>Gammaproteobacteria</taxon>
        <taxon>Enterobacterales</taxon>
        <taxon>Enterobacteriaceae</taxon>
        <taxon>Salmonella</taxon>
    </lineage>
</organism>
<dbReference type="SUPFAM" id="SSF53098">
    <property type="entry name" value="Ribonuclease H-like"/>
    <property type="match status" value="1"/>
</dbReference>
<protein>
    <recommendedName>
        <fullName evidence="2">Transposase</fullName>
    </recommendedName>
</protein>
<sequence length="83" mass="9181">MPTAPAEIAFSDTELKILDAMVKDTAQIMSSPPLEKYTIKLAQLGGYTGNKNKYPPGNIVIWRGLRRLNEIQMGWEIATGRCG</sequence>
<dbReference type="InterPro" id="IPR012337">
    <property type="entry name" value="RNaseH-like_sf"/>
</dbReference>